<evidence type="ECO:0000313" key="1">
    <source>
        <dbReference type="EMBL" id="RKF76806.1"/>
    </source>
</evidence>
<dbReference type="EMBL" id="MCBR01006903">
    <property type="protein sequence ID" value="RKF76806.1"/>
    <property type="molecule type" value="Genomic_DNA"/>
</dbReference>
<sequence>MQTLVVKSKTTFIFDTFGRTIATFVSQFNFEGKKNKTEDTPVTLALQDLKNMQVKGVNPLNTPDNHLQQYAEWILHAYNSNKIDLNSIPES</sequence>
<accession>A0A420IQI3</accession>
<dbReference type="AlphaFoldDB" id="A0A420IQI3"/>
<comment type="caution">
    <text evidence="1">The sequence shown here is derived from an EMBL/GenBank/DDBJ whole genome shotgun (WGS) entry which is preliminary data.</text>
</comment>
<dbReference type="Proteomes" id="UP000285405">
    <property type="component" value="Unassembled WGS sequence"/>
</dbReference>
<proteinExistence type="predicted"/>
<evidence type="ECO:0000313" key="2">
    <source>
        <dbReference type="Proteomes" id="UP000285405"/>
    </source>
</evidence>
<organism evidence="1 2">
    <name type="scientific">Golovinomyces cichoracearum</name>
    <dbReference type="NCBI Taxonomy" id="62708"/>
    <lineage>
        <taxon>Eukaryota</taxon>
        <taxon>Fungi</taxon>
        <taxon>Dikarya</taxon>
        <taxon>Ascomycota</taxon>
        <taxon>Pezizomycotina</taxon>
        <taxon>Leotiomycetes</taxon>
        <taxon>Erysiphales</taxon>
        <taxon>Erysiphaceae</taxon>
        <taxon>Golovinomyces</taxon>
    </lineage>
</organism>
<protein>
    <submittedName>
        <fullName evidence="1">Uncharacterized protein</fullName>
    </submittedName>
</protein>
<reference evidence="1 2" key="1">
    <citation type="journal article" date="2018" name="BMC Genomics">
        <title>Comparative genome analyses reveal sequence features reflecting distinct modes of host-adaptation between dicot and monocot powdery mildew.</title>
        <authorList>
            <person name="Wu Y."/>
            <person name="Ma X."/>
            <person name="Pan Z."/>
            <person name="Kale S.D."/>
            <person name="Song Y."/>
            <person name="King H."/>
            <person name="Zhang Q."/>
            <person name="Presley C."/>
            <person name="Deng X."/>
            <person name="Wei C.I."/>
            <person name="Xiao S."/>
        </authorList>
    </citation>
    <scope>NUCLEOTIDE SEQUENCE [LARGE SCALE GENOMIC DNA]</scope>
    <source>
        <strain evidence="1">UCSC1</strain>
    </source>
</reference>
<gene>
    <name evidence="1" type="ORF">GcC1_069025</name>
</gene>
<name>A0A420IQI3_9PEZI</name>